<dbReference type="EMBL" id="LAQT01000001">
    <property type="protein sequence ID" value="KPC55005.1"/>
    <property type="molecule type" value="Genomic_DNA"/>
</dbReference>
<dbReference type="Proteomes" id="UP000037939">
    <property type="component" value="Unassembled WGS sequence"/>
</dbReference>
<reference evidence="1 2" key="1">
    <citation type="submission" date="2015-07" db="EMBL/GenBank/DDBJ databases">
        <title>Draft genome sequence of the Amantichitinum ursilacus IGB-41, a new chitin-degrading bacterium.</title>
        <authorList>
            <person name="Kirstahler P."/>
            <person name="Guenther M."/>
            <person name="Grumaz C."/>
            <person name="Rupp S."/>
            <person name="Zibek S."/>
            <person name="Sohn K."/>
        </authorList>
    </citation>
    <scope>NUCLEOTIDE SEQUENCE [LARGE SCALE GENOMIC DNA]</scope>
    <source>
        <strain evidence="1 2">IGB-41</strain>
    </source>
</reference>
<proteinExistence type="predicted"/>
<organism evidence="1 2">
    <name type="scientific">Amantichitinum ursilacus</name>
    <dbReference type="NCBI Taxonomy" id="857265"/>
    <lineage>
        <taxon>Bacteria</taxon>
        <taxon>Pseudomonadati</taxon>
        <taxon>Pseudomonadota</taxon>
        <taxon>Betaproteobacteria</taxon>
        <taxon>Neisseriales</taxon>
        <taxon>Chitinibacteraceae</taxon>
        <taxon>Amantichitinum</taxon>
    </lineage>
</organism>
<name>A0A0N0XMQ5_9NEIS</name>
<evidence type="ECO:0000313" key="2">
    <source>
        <dbReference type="Proteomes" id="UP000037939"/>
    </source>
</evidence>
<accession>A0A0N0XMQ5</accession>
<gene>
    <name evidence="1" type="ORF">WG78_00060</name>
</gene>
<keyword evidence="2" id="KW-1185">Reference proteome</keyword>
<protein>
    <submittedName>
        <fullName evidence="1">Uncharacterized protein</fullName>
    </submittedName>
</protein>
<comment type="caution">
    <text evidence="1">The sequence shown here is derived from an EMBL/GenBank/DDBJ whole genome shotgun (WGS) entry which is preliminary data.</text>
</comment>
<sequence length="44" mass="5182">MVGLVPPYDHAFFELHRVGHDPPIKADKQNAYGCLLIRVFEWWD</sequence>
<dbReference type="AlphaFoldDB" id="A0A0N0XMQ5"/>
<evidence type="ECO:0000313" key="1">
    <source>
        <dbReference type="EMBL" id="KPC55005.1"/>
    </source>
</evidence>